<dbReference type="Proteomes" id="UP001164286">
    <property type="component" value="Unassembled WGS sequence"/>
</dbReference>
<evidence type="ECO:0000313" key="1">
    <source>
        <dbReference type="EMBL" id="KAI9632488.1"/>
    </source>
</evidence>
<proteinExistence type="predicted"/>
<gene>
    <name evidence="1" type="ORF">MKK02DRAFT_40791</name>
</gene>
<comment type="caution">
    <text evidence="1">The sequence shown here is derived from an EMBL/GenBank/DDBJ whole genome shotgun (WGS) entry which is preliminary data.</text>
</comment>
<dbReference type="RefSeq" id="XP_052942265.1">
    <property type="nucleotide sequence ID" value="XM_053091273.1"/>
</dbReference>
<name>A0AA38LRJ4_9TREE</name>
<keyword evidence="2" id="KW-1185">Reference proteome</keyword>
<dbReference type="AlphaFoldDB" id="A0AA38LRJ4"/>
<sequence length="274" mass="29289">MPSIYPRGFHNGTLSLSEGPTVSDATLNDAWSDGEWCTGCNEAQHSYEVQRATAIIPGTAASTDNVYLNVLQAWETSNPQAPLLLCTIPDDTEAISAACTALLKAKAASTGPRSDCSFLSLMGSLQDAAPKEDGNLLPWAAGSVQFKDALGRRWDFEVGSLMGTPRGSLFCKQCGGSEHDIVTVEGSLDFERGSPSTMVLDTFDCLNEKSPFLIHAIYSDAKELHDAINTVAIVDGKGRKECVMSILSRELAAICPGKYPTISSDAFVRKSEDA</sequence>
<dbReference type="EMBL" id="JAKWFO010000014">
    <property type="protein sequence ID" value="KAI9632488.1"/>
    <property type="molecule type" value="Genomic_DNA"/>
</dbReference>
<protein>
    <submittedName>
        <fullName evidence="1">Uncharacterized protein</fullName>
    </submittedName>
</protein>
<evidence type="ECO:0000313" key="2">
    <source>
        <dbReference type="Proteomes" id="UP001164286"/>
    </source>
</evidence>
<dbReference type="GeneID" id="77730478"/>
<organism evidence="1 2">
    <name type="scientific">Dioszegia hungarica</name>
    <dbReference type="NCBI Taxonomy" id="4972"/>
    <lineage>
        <taxon>Eukaryota</taxon>
        <taxon>Fungi</taxon>
        <taxon>Dikarya</taxon>
        <taxon>Basidiomycota</taxon>
        <taxon>Agaricomycotina</taxon>
        <taxon>Tremellomycetes</taxon>
        <taxon>Tremellales</taxon>
        <taxon>Bulleribasidiaceae</taxon>
        <taxon>Dioszegia</taxon>
    </lineage>
</organism>
<accession>A0AA38LRJ4</accession>
<reference evidence="1" key="1">
    <citation type="journal article" date="2022" name="G3 (Bethesda)">
        <title>High quality genome of the basidiomycete yeast Dioszegia hungarica PDD-24b-2 isolated from cloud water.</title>
        <authorList>
            <person name="Jarrige D."/>
            <person name="Haridas S."/>
            <person name="Bleykasten-Grosshans C."/>
            <person name="Joly M."/>
            <person name="Nadalig T."/>
            <person name="Sancelme M."/>
            <person name="Vuilleumier S."/>
            <person name="Grigoriev I.V."/>
            <person name="Amato P."/>
            <person name="Bringel F."/>
        </authorList>
    </citation>
    <scope>NUCLEOTIDE SEQUENCE</scope>
    <source>
        <strain evidence="1">PDD-24b-2</strain>
    </source>
</reference>